<dbReference type="InterPro" id="IPR011990">
    <property type="entry name" value="TPR-like_helical_dom_sf"/>
</dbReference>
<dbReference type="Proteomes" id="UP000711995">
    <property type="component" value="Unassembled WGS sequence"/>
</dbReference>
<proteinExistence type="predicted"/>
<comment type="caution">
    <text evidence="1">The sequence shown here is derived from an EMBL/GenBank/DDBJ whole genome shotgun (WGS) entry which is preliminary data.</text>
</comment>
<evidence type="ECO:0000313" key="2">
    <source>
        <dbReference type="Proteomes" id="UP000711995"/>
    </source>
</evidence>
<dbReference type="EMBL" id="JAATLJ010000001">
    <property type="protein sequence ID" value="NIZ40931.1"/>
    <property type="molecule type" value="Genomic_DNA"/>
</dbReference>
<dbReference type="RefSeq" id="WP_167700518.1">
    <property type="nucleotide sequence ID" value="NZ_JAATLJ010000001.1"/>
</dbReference>
<dbReference type="PROSITE" id="PS50007">
    <property type="entry name" value="PIPLC_X_DOMAIN"/>
    <property type="match status" value="1"/>
</dbReference>
<accession>A0A968GCJ5</accession>
<reference evidence="1 2" key="1">
    <citation type="submission" date="2020-03" db="EMBL/GenBank/DDBJ databases">
        <title>Spirochaetal bacteria isolated from arthropods constitute a novel genus Entomospira genus novum within the order Spirochaetales.</title>
        <authorList>
            <person name="Grana-Miraglia L."/>
            <person name="Sikutova S."/>
            <person name="Fingerle V."/>
            <person name="Sing A."/>
            <person name="Castillo-Ramirez S."/>
            <person name="Margos G."/>
            <person name="Rudolf I."/>
        </authorList>
    </citation>
    <scope>NUCLEOTIDE SEQUENCE [LARGE SCALE GENOMIC DNA]</scope>
    <source>
        <strain evidence="1 2">BR193</strain>
    </source>
</reference>
<keyword evidence="2" id="KW-1185">Reference proteome</keyword>
<dbReference type="Gene3D" id="1.25.40.10">
    <property type="entry name" value="Tetratricopeptide repeat domain"/>
    <property type="match status" value="2"/>
</dbReference>
<dbReference type="AlphaFoldDB" id="A0A968GCJ5"/>
<dbReference type="SUPFAM" id="SSF48452">
    <property type="entry name" value="TPR-like"/>
    <property type="match status" value="1"/>
</dbReference>
<sequence>MTYHIRFLQFEPTSRSAHGYYELGLELATKSSSILFKAAVQAFSRAVEVDSCYAPAYLMRAKLRFTVAERKIAQGTTMGLRKKLLKVIDDTTRYICMQDSDYEGYLLRAKAYLLLIRYDKYAAGAFLEDYEAIHQRKGPTDLFTNQLAWVGLQASRVSGNYTQALHYLDMAYEGVYDHNYFIRRSVIFDEMGNSEDSAADLLRARSKSLLSTAFEKAALFDEAEKLLLQQIESAPLNIWPKIRLAQFYERIGSLDQAIQTYQYVLQQLATTHRYYGVIQYEVDRLKNTLD</sequence>
<protein>
    <recommendedName>
        <fullName evidence="3">Tetratricopeptide repeat protein</fullName>
    </recommendedName>
</protein>
<gene>
    <name evidence="1" type="ORF">HCT14_05365</name>
</gene>
<name>A0A968GCJ5_9SPIO</name>
<organism evidence="1 2">
    <name type="scientific">Entomospira entomophila</name>
    <dbReference type="NCBI Taxonomy" id="2719988"/>
    <lineage>
        <taxon>Bacteria</taxon>
        <taxon>Pseudomonadati</taxon>
        <taxon>Spirochaetota</taxon>
        <taxon>Spirochaetia</taxon>
        <taxon>Spirochaetales</taxon>
        <taxon>Spirochaetaceae</taxon>
        <taxon>Entomospira</taxon>
    </lineage>
</organism>
<evidence type="ECO:0000313" key="1">
    <source>
        <dbReference type="EMBL" id="NIZ40931.1"/>
    </source>
</evidence>
<evidence type="ECO:0008006" key="3">
    <source>
        <dbReference type="Google" id="ProtNLM"/>
    </source>
</evidence>